<proteinExistence type="predicted"/>
<organism evidence="1 2">
    <name type="scientific">Vibrio coralliirubri</name>
    <dbReference type="NCBI Taxonomy" id="1516159"/>
    <lineage>
        <taxon>Bacteria</taxon>
        <taxon>Pseudomonadati</taxon>
        <taxon>Pseudomonadota</taxon>
        <taxon>Gammaproteobacteria</taxon>
        <taxon>Vibrionales</taxon>
        <taxon>Vibrionaceae</taxon>
        <taxon>Vibrio</taxon>
    </lineage>
</organism>
<name>A0AA86XR59_9VIBR</name>
<protein>
    <submittedName>
        <fullName evidence="1">Uncharacterized protein</fullName>
    </submittedName>
</protein>
<evidence type="ECO:0000313" key="2">
    <source>
        <dbReference type="Proteomes" id="UP000041625"/>
    </source>
</evidence>
<evidence type="ECO:0000313" key="1">
    <source>
        <dbReference type="EMBL" id="CDT98635.1"/>
    </source>
</evidence>
<dbReference type="AlphaFoldDB" id="A0AA86XR59"/>
<dbReference type="Proteomes" id="UP000041625">
    <property type="component" value="Unassembled WGS sequence"/>
</dbReference>
<sequence>MEVWDKVSIGTSNQVRAGIL</sequence>
<accession>A0AA86XR59</accession>
<comment type="caution">
    <text evidence="1">The sequence shown here is derived from an EMBL/GenBank/DDBJ whole genome shotgun (WGS) entry which is preliminary data.</text>
</comment>
<gene>
    <name evidence="1" type="ORF">VCR31J2_460002</name>
</gene>
<dbReference type="EMBL" id="CCKJ01000197">
    <property type="protein sequence ID" value="CDT98635.1"/>
    <property type="molecule type" value="Genomic_DNA"/>
</dbReference>
<reference evidence="1 2" key="1">
    <citation type="submission" date="2014-06" db="EMBL/GenBank/DDBJ databases">
        <authorList>
            <person name="Le Roux F."/>
        </authorList>
    </citation>
    <scope>NUCLEOTIDE SEQUENCE [LARGE SCALE GENOMIC DNA]</scope>
    <source>
        <strain evidence="1 2">J2-31</strain>
    </source>
</reference>
<keyword evidence="2" id="KW-1185">Reference proteome</keyword>